<dbReference type="EC" id="2.1.1.37" evidence="1"/>
<dbReference type="PANTHER" id="PTHR10629">
    <property type="entry name" value="CYTOSINE-SPECIFIC METHYLTRANSFERASE"/>
    <property type="match status" value="1"/>
</dbReference>
<dbReference type="STRING" id="1306406.J116_012285"/>
<name>A0A1D3DS55_9ACTN</name>
<feature type="active site" evidence="6">
    <location>
        <position position="98"/>
    </location>
</feature>
<accession>A0A1D3DS55</accession>
<keyword evidence="4 6" id="KW-0949">S-adenosyl-L-methionine</keyword>
<keyword evidence="8" id="KW-1185">Reference proteome</keyword>
<dbReference type="GO" id="GO:0003677">
    <property type="term" value="F:DNA binding"/>
    <property type="evidence" value="ECO:0007669"/>
    <property type="project" value="TreeGrafter"/>
</dbReference>
<dbReference type="Gene3D" id="3.90.120.10">
    <property type="entry name" value="DNA Methylase, subunit A, domain 2"/>
    <property type="match status" value="1"/>
</dbReference>
<gene>
    <name evidence="7" type="ORF">J116_012285</name>
</gene>
<evidence type="ECO:0000256" key="4">
    <source>
        <dbReference type="ARBA" id="ARBA00022691"/>
    </source>
</evidence>
<dbReference type="InterPro" id="IPR001525">
    <property type="entry name" value="C5_MeTfrase"/>
</dbReference>
<dbReference type="AlphaFoldDB" id="A0A1D3DS55"/>
<keyword evidence="2 6" id="KW-0489">Methyltransferase</keyword>
<dbReference type="GO" id="GO:0032259">
    <property type="term" value="P:methylation"/>
    <property type="evidence" value="ECO:0007669"/>
    <property type="project" value="UniProtKB-KW"/>
</dbReference>
<proteinExistence type="inferred from homology"/>
<dbReference type="InterPro" id="IPR050390">
    <property type="entry name" value="C5-Methyltransferase"/>
</dbReference>
<keyword evidence="5" id="KW-0680">Restriction system</keyword>
<dbReference type="InterPro" id="IPR029063">
    <property type="entry name" value="SAM-dependent_MTases_sf"/>
</dbReference>
<evidence type="ECO:0000313" key="7">
    <source>
        <dbReference type="EMBL" id="OEJ95152.1"/>
    </source>
</evidence>
<dbReference type="Proteomes" id="UP000095329">
    <property type="component" value="Unassembled WGS sequence"/>
</dbReference>
<evidence type="ECO:0000256" key="1">
    <source>
        <dbReference type="ARBA" id="ARBA00011975"/>
    </source>
</evidence>
<organism evidence="7 8">
    <name type="scientific">Streptomyces thermolilacinus SPC6</name>
    <dbReference type="NCBI Taxonomy" id="1306406"/>
    <lineage>
        <taxon>Bacteria</taxon>
        <taxon>Bacillati</taxon>
        <taxon>Actinomycetota</taxon>
        <taxon>Actinomycetes</taxon>
        <taxon>Kitasatosporales</taxon>
        <taxon>Streptomycetaceae</taxon>
        <taxon>Streptomyces</taxon>
    </lineage>
</organism>
<dbReference type="Gene3D" id="3.40.50.150">
    <property type="entry name" value="Vaccinia Virus protein VP39"/>
    <property type="match status" value="1"/>
</dbReference>
<dbReference type="Pfam" id="PF00145">
    <property type="entry name" value="DNA_methylase"/>
    <property type="match status" value="2"/>
</dbReference>
<evidence type="ECO:0000256" key="2">
    <source>
        <dbReference type="ARBA" id="ARBA00022603"/>
    </source>
</evidence>
<dbReference type="eggNOG" id="COG0270">
    <property type="taxonomic scope" value="Bacteria"/>
</dbReference>
<comment type="similarity">
    <text evidence="6">Belongs to the class I-like SAM-binding methyltransferase superfamily. C5-methyltransferase family.</text>
</comment>
<sequence>MSEQQEERSPDRTAVELFAGGGGLAMAVGRAGFRPLLYSEVATRACETLEANGAKERGPEEWIPEPGGPVPLVKGDVRALDMKYLSGKVDVLAGGPPCQPFSLGGIAKGDEDKRNMFPEMFRAVREIQPKAVICENVVGLRRKSFEPYFKYILRELAYPYLERDPDSTWQEHDALLRAYDADLKVGRTSDPSGGHELYDVVATNVNAANYGVPQVRNRVIIVAFRRDLGVDIEAFERSVKPTHSHAALLRSMREGDYWDRHQVPDHVRDRVMADLPKQTAFDTEEASLLPWRTFRDALAGLNGEPPLPPVPWAHLDRQERYLGGVTNHIGWPGARIYKGHTPNELDRPAKTVKAGVHGVPGGESVMLTDDRARDPSAPGGWRYKHRYMTVRETARVMTFPDNWVLEGPRGEQMRQLGNAVPVLLGEVFAKAVATALDNARSTR</sequence>
<dbReference type="GO" id="GO:0044027">
    <property type="term" value="P:negative regulation of gene expression via chromosomal CpG island methylation"/>
    <property type="evidence" value="ECO:0007669"/>
    <property type="project" value="TreeGrafter"/>
</dbReference>
<dbReference type="PROSITE" id="PS51679">
    <property type="entry name" value="SAM_MT_C5"/>
    <property type="match status" value="1"/>
</dbReference>
<evidence type="ECO:0000256" key="6">
    <source>
        <dbReference type="PROSITE-ProRule" id="PRU01016"/>
    </source>
</evidence>
<protein>
    <recommendedName>
        <fullName evidence="1">DNA (cytosine-5-)-methyltransferase</fullName>
        <ecNumber evidence="1">2.1.1.37</ecNumber>
    </recommendedName>
</protein>
<reference evidence="7 8" key="1">
    <citation type="journal article" date="2013" name="Genome Announc.">
        <title>Genome Sequence of Streptomyces violaceusniger Strain SPC6, a Halotolerant Streptomycete That Exhibits Rapid Growth and Development.</title>
        <authorList>
            <person name="Chen X."/>
            <person name="Zhang B."/>
            <person name="Zhang W."/>
            <person name="Wu X."/>
            <person name="Zhang M."/>
            <person name="Chen T."/>
            <person name="Liu G."/>
            <person name="Dyson P."/>
        </authorList>
    </citation>
    <scope>NUCLEOTIDE SEQUENCE [LARGE SCALE GENOMIC DNA]</scope>
    <source>
        <strain evidence="7 8">SPC6</strain>
    </source>
</reference>
<dbReference type="OrthoDB" id="9813719at2"/>
<dbReference type="PANTHER" id="PTHR10629:SF52">
    <property type="entry name" value="DNA (CYTOSINE-5)-METHYLTRANSFERASE 1"/>
    <property type="match status" value="1"/>
</dbReference>
<dbReference type="GO" id="GO:0003886">
    <property type="term" value="F:DNA (cytosine-5-)-methyltransferase activity"/>
    <property type="evidence" value="ECO:0007669"/>
    <property type="project" value="UniProtKB-EC"/>
</dbReference>
<dbReference type="PRINTS" id="PR00105">
    <property type="entry name" value="C5METTRFRASE"/>
</dbReference>
<dbReference type="SUPFAM" id="SSF53335">
    <property type="entry name" value="S-adenosyl-L-methionine-dependent methyltransferases"/>
    <property type="match status" value="1"/>
</dbReference>
<dbReference type="InterPro" id="IPR018117">
    <property type="entry name" value="C5_DNA_meth_AS"/>
</dbReference>
<evidence type="ECO:0000256" key="5">
    <source>
        <dbReference type="ARBA" id="ARBA00022747"/>
    </source>
</evidence>
<evidence type="ECO:0000256" key="3">
    <source>
        <dbReference type="ARBA" id="ARBA00022679"/>
    </source>
</evidence>
<dbReference type="RefSeq" id="WP_023587368.1">
    <property type="nucleotide sequence ID" value="NZ_ASHX02000001.1"/>
</dbReference>
<dbReference type="GO" id="GO:0009307">
    <property type="term" value="P:DNA restriction-modification system"/>
    <property type="evidence" value="ECO:0007669"/>
    <property type="project" value="UniProtKB-KW"/>
</dbReference>
<dbReference type="PROSITE" id="PS00094">
    <property type="entry name" value="C5_MTASE_1"/>
    <property type="match status" value="1"/>
</dbReference>
<evidence type="ECO:0000313" key="8">
    <source>
        <dbReference type="Proteomes" id="UP000095329"/>
    </source>
</evidence>
<comment type="caution">
    <text evidence="7">The sequence shown here is derived from an EMBL/GenBank/DDBJ whole genome shotgun (WGS) entry which is preliminary data.</text>
</comment>
<keyword evidence="3 6" id="KW-0808">Transferase</keyword>
<dbReference type="EMBL" id="ASHX02000001">
    <property type="protein sequence ID" value="OEJ95152.1"/>
    <property type="molecule type" value="Genomic_DNA"/>
</dbReference>